<gene>
    <name evidence="2" type="ORF">TCAL_17000</name>
</gene>
<proteinExistence type="predicted"/>
<feature type="compositionally biased region" description="Basic and acidic residues" evidence="1">
    <location>
        <begin position="434"/>
        <end position="444"/>
    </location>
</feature>
<feature type="region of interest" description="Disordered" evidence="1">
    <location>
        <begin position="247"/>
        <end position="294"/>
    </location>
</feature>
<dbReference type="AlphaFoldDB" id="A0A553PFL3"/>
<feature type="compositionally biased region" description="Basic and acidic residues" evidence="1">
    <location>
        <begin position="269"/>
        <end position="281"/>
    </location>
</feature>
<feature type="compositionally biased region" description="Basic residues" evidence="1">
    <location>
        <begin position="445"/>
        <end position="454"/>
    </location>
</feature>
<reference evidence="2 3" key="1">
    <citation type="journal article" date="2018" name="Nat. Ecol. Evol.">
        <title>Genomic signatures of mitonuclear coevolution across populations of Tigriopus californicus.</title>
        <authorList>
            <person name="Barreto F.S."/>
            <person name="Watson E.T."/>
            <person name="Lima T.G."/>
            <person name="Willett C.S."/>
            <person name="Edmands S."/>
            <person name="Li W."/>
            <person name="Burton R.S."/>
        </authorList>
    </citation>
    <scope>NUCLEOTIDE SEQUENCE [LARGE SCALE GENOMIC DNA]</scope>
    <source>
        <strain evidence="2 3">San Diego</strain>
    </source>
</reference>
<feature type="region of interest" description="Disordered" evidence="1">
    <location>
        <begin position="675"/>
        <end position="695"/>
    </location>
</feature>
<feature type="compositionally biased region" description="Polar residues" evidence="1">
    <location>
        <begin position="421"/>
        <end position="433"/>
    </location>
</feature>
<feature type="region of interest" description="Disordered" evidence="1">
    <location>
        <begin position="418"/>
        <end position="470"/>
    </location>
</feature>
<dbReference type="Proteomes" id="UP000318571">
    <property type="component" value="Chromosome 5"/>
</dbReference>
<evidence type="ECO:0000313" key="2">
    <source>
        <dbReference type="EMBL" id="TRY76478.1"/>
    </source>
</evidence>
<feature type="compositionally biased region" description="Polar residues" evidence="1">
    <location>
        <begin position="629"/>
        <end position="642"/>
    </location>
</feature>
<name>A0A553PFL3_TIGCA</name>
<evidence type="ECO:0000313" key="3">
    <source>
        <dbReference type="Proteomes" id="UP000318571"/>
    </source>
</evidence>
<feature type="compositionally biased region" description="Polar residues" evidence="1">
    <location>
        <begin position="675"/>
        <end position="685"/>
    </location>
</feature>
<keyword evidence="3" id="KW-1185">Reference proteome</keyword>
<feature type="region of interest" description="Disordered" evidence="1">
    <location>
        <begin position="170"/>
        <end position="190"/>
    </location>
</feature>
<feature type="compositionally biased region" description="Polar residues" evidence="1">
    <location>
        <begin position="178"/>
        <end position="190"/>
    </location>
</feature>
<dbReference type="EMBL" id="VCGU01000004">
    <property type="protein sequence ID" value="TRY76478.1"/>
    <property type="molecule type" value="Genomic_DNA"/>
</dbReference>
<comment type="caution">
    <text evidence="2">The sequence shown here is derived from an EMBL/GenBank/DDBJ whole genome shotgun (WGS) entry which is preliminary data.</text>
</comment>
<feature type="region of interest" description="Disordered" evidence="1">
    <location>
        <begin position="509"/>
        <end position="535"/>
    </location>
</feature>
<sequence length="731" mass="79354">MADMKHNRSDNVIDHREEVIHSKSLPSISDQCHLSQPHADWLPRHTSFNTPEDSLPKHCKGTESGVGSASSCSSVRTSLSFPSNAMNPCYGSQQPWKANTLACSEKGRGSSGLSQKRPARAELRHLETNPFHPYYQLQEDYHHHPSDATRPTSGVSQHACSSSRLSSHFGSTVELKEPQNNGQGPNEISLLTSGSAAHKFHEALGLVDESKSGKACCSIPAYSNITTIATATAFAAPFSPSIVMTSSTTQRMSSSSITTLPSKTSLTSKHNEVASWGRHENSQNSSSPSVPDEELSSLLQNYYLDESSSLRPVSGSTHHHAPPHQQLIRPTEDNHSYSSSLSEDCPSGPGKNRSLNFENCQKRTSDNVITSHPHLVGTTAAFTNYPHFNQPKTTISKGSRETSSVVWTSELIPSLPACENRPQTIRDNQVSSDKQARSLEDGSHRHQQQHHRRPCLLPHPTDPSENAVVNEPTRALCSQPSITHLEVERLSLSQQSVLEVSPLSHVSIDSGYEGPTDSPFQRVSASPSTWPPGQHHQYVYLDPNDQGCEKVAQEHPDLLQTGEVMIPGSDEDMGSFLPEDPLPSFGEGSCQTEEDISDLVDQVLNSIGDVSSSISHETSHPTLADESGETTSGTNPHGSSGPEQIVCELNSRPCQADSNRIDIKAVGSPSYLSVRTSNTSLSTGKLGSPSPLEASSRITSPNLEAGNGTNFCCRPHQHQHHCHPYHRKVTG</sequence>
<feature type="compositionally biased region" description="Polar residues" evidence="1">
    <location>
        <begin position="518"/>
        <end position="528"/>
    </location>
</feature>
<protein>
    <submittedName>
        <fullName evidence="2">Uncharacterized protein</fullName>
    </submittedName>
</protein>
<accession>A0A553PFL3</accession>
<feature type="compositionally biased region" description="Low complexity" evidence="1">
    <location>
        <begin position="247"/>
        <end position="268"/>
    </location>
</feature>
<evidence type="ECO:0000256" key="1">
    <source>
        <dbReference type="SAM" id="MobiDB-lite"/>
    </source>
</evidence>
<feature type="region of interest" description="Disordered" evidence="1">
    <location>
        <begin position="309"/>
        <end position="356"/>
    </location>
</feature>
<feature type="region of interest" description="Disordered" evidence="1">
    <location>
        <begin position="611"/>
        <end position="645"/>
    </location>
</feature>
<organism evidence="2 3">
    <name type="scientific">Tigriopus californicus</name>
    <name type="common">Marine copepod</name>
    <dbReference type="NCBI Taxonomy" id="6832"/>
    <lineage>
        <taxon>Eukaryota</taxon>
        <taxon>Metazoa</taxon>
        <taxon>Ecdysozoa</taxon>
        <taxon>Arthropoda</taxon>
        <taxon>Crustacea</taxon>
        <taxon>Multicrustacea</taxon>
        <taxon>Hexanauplia</taxon>
        <taxon>Copepoda</taxon>
        <taxon>Harpacticoida</taxon>
        <taxon>Harpacticidae</taxon>
        <taxon>Tigriopus</taxon>
    </lineage>
</organism>